<evidence type="ECO:0000256" key="2">
    <source>
        <dbReference type="SAM" id="MobiDB-lite"/>
    </source>
</evidence>
<gene>
    <name evidence="3" type="ORF">E8E12_001854</name>
</gene>
<accession>A0A9P4WG01</accession>
<feature type="region of interest" description="Disordered" evidence="2">
    <location>
        <begin position="1"/>
        <end position="31"/>
    </location>
</feature>
<evidence type="ECO:0000256" key="1">
    <source>
        <dbReference type="SAM" id="Coils"/>
    </source>
</evidence>
<feature type="compositionally biased region" description="Polar residues" evidence="2">
    <location>
        <begin position="1"/>
        <end position="19"/>
    </location>
</feature>
<organism evidence="3 4">
    <name type="scientific">Didymella heteroderae</name>
    <dbReference type="NCBI Taxonomy" id="1769908"/>
    <lineage>
        <taxon>Eukaryota</taxon>
        <taxon>Fungi</taxon>
        <taxon>Dikarya</taxon>
        <taxon>Ascomycota</taxon>
        <taxon>Pezizomycotina</taxon>
        <taxon>Dothideomycetes</taxon>
        <taxon>Pleosporomycetidae</taxon>
        <taxon>Pleosporales</taxon>
        <taxon>Pleosporineae</taxon>
        <taxon>Didymellaceae</taxon>
        <taxon>Didymella</taxon>
    </lineage>
</organism>
<dbReference type="EMBL" id="SWKV01000155">
    <property type="protein sequence ID" value="KAF3031378.1"/>
    <property type="molecule type" value="Genomic_DNA"/>
</dbReference>
<protein>
    <submittedName>
        <fullName evidence="3">Uncharacterized protein</fullName>
    </submittedName>
</protein>
<feature type="compositionally biased region" description="Polar residues" evidence="2">
    <location>
        <begin position="223"/>
        <end position="237"/>
    </location>
</feature>
<feature type="compositionally biased region" description="Polar residues" evidence="2">
    <location>
        <begin position="185"/>
        <end position="198"/>
    </location>
</feature>
<feature type="coiled-coil region" evidence="1">
    <location>
        <begin position="81"/>
        <end position="108"/>
    </location>
</feature>
<proteinExistence type="predicted"/>
<keyword evidence="4" id="KW-1185">Reference proteome</keyword>
<feature type="region of interest" description="Disordered" evidence="2">
    <location>
        <begin position="185"/>
        <end position="247"/>
    </location>
</feature>
<name>A0A9P4WG01_9PLEO</name>
<dbReference type="Proteomes" id="UP000758155">
    <property type="component" value="Unassembled WGS sequence"/>
</dbReference>
<dbReference type="AlphaFoldDB" id="A0A9P4WG01"/>
<dbReference type="OrthoDB" id="3777922at2759"/>
<sequence>MSTSALHETPVATANSQTVVKPDPASQDSESRISLCDAQDSVLKIHEHLVDIPRLACHTNDELAHQRSSYKQAYFSEHRKLLEMAAAHKALTDANQRLEQENGYLKQQLIPQYERDLKRQGEMNLEAQILAKGLETKLLVLEKVNSDEQQRHARALEAATGLLHTQIQKIKDLKKEIEQRPTACNATLSQIHTPSQPRRSGRLGNMTSVQASERTLRGRKSASSKVNGKEVAQSSCRTRVKMGADER</sequence>
<reference evidence="3" key="1">
    <citation type="submission" date="2019-04" db="EMBL/GenBank/DDBJ databases">
        <title>Sequencing of skin fungus with MAO and IRED activity.</title>
        <authorList>
            <person name="Marsaioli A.J."/>
            <person name="Bonatto J.M.C."/>
            <person name="Reis Junior O."/>
        </authorList>
    </citation>
    <scope>NUCLEOTIDE SEQUENCE</scope>
    <source>
        <strain evidence="3">28M1</strain>
    </source>
</reference>
<evidence type="ECO:0000313" key="4">
    <source>
        <dbReference type="Proteomes" id="UP000758155"/>
    </source>
</evidence>
<evidence type="ECO:0000313" key="3">
    <source>
        <dbReference type="EMBL" id="KAF3031378.1"/>
    </source>
</evidence>
<comment type="caution">
    <text evidence="3">The sequence shown here is derived from an EMBL/GenBank/DDBJ whole genome shotgun (WGS) entry which is preliminary data.</text>
</comment>
<keyword evidence="1" id="KW-0175">Coiled coil</keyword>